<dbReference type="Pfam" id="PF01979">
    <property type="entry name" value="Amidohydro_1"/>
    <property type="match status" value="1"/>
</dbReference>
<dbReference type="InterPro" id="IPR051781">
    <property type="entry name" value="Metallo-dep_Hydrolase"/>
</dbReference>
<keyword evidence="3" id="KW-1185">Reference proteome</keyword>
<sequence>MTRNSSIAPLPNSVASSYTRVDADLLIPGRGQPIHHASLIFEPGETSDDRGKILFAGQESEIPAEFLNLQTSLSVPVLMPGMWDCHVHFFGESEPDMDHLAVLSPALAGLRSARDITATLNAGFTSVREVGGYGIDLLPAISEGAPLSQTVGHGDLHTVPLELVHLRMQGVDAGGCSFPIALADGVEEAIKQTRKQIRRGAKLIKVCATGGVMSKIDSPRAAQFTNAELEAIVGEATRTGMIVAAHAHGTEGILAALHAGVKTIEHGSYLTEEAIALMEEKDAMLIATRFIQQNGLDHPNNIPPSSYAKLLEIVDVNEKSYQAAIRAGIKCALGTDLGISSISSEFNHGMNGREFFYAVEAGMSPLQAIEAGTANGPDTLGPQAPLSGQLKEGYDADFIALEKSPLEDVSVLGRSEEVKWVWKGGRIVKREGRPINMLS</sequence>
<evidence type="ECO:0000259" key="1">
    <source>
        <dbReference type="Pfam" id="PF01979"/>
    </source>
</evidence>
<dbReference type="PANTHER" id="PTHR43135:SF3">
    <property type="entry name" value="ALPHA-D-RIBOSE 1-METHYLPHOSPHONATE 5-TRIPHOSPHATE DIPHOSPHATASE"/>
    <property type="match status" value="1"/>
</dbReference>
<dbReference type="InterPro" id="IPR006680">
    <property type="entry name" value="Amidohydro-rel"/>
</dbReference>
<protein>
    <submittedName>
        <fullName evidence="2">Metal-dependent hydrolase, composite domain superfamily</fullName>
    </submittedName>
</protein>
<organism evidence="2 3">
    <name type="scientific">Septoria linicola</name>
    <dbReference type="NCBI Taxonomy" id="215465"/>
    <lineage>
        <taxon>Eukaryota</taxon>
        <taxon>Fungi</taxon>
        <taxon>Dikarya</taxon>
        <taxon>Ascomycota</taxon>
        <taxon>Pezizomycotina</taxon>
        <taxon>Dothideomycetes</taxon>
        <taxon>Dothideomycetidae</taxon>
        <taxon>Mycosphaerellales</taxon>
        <taxon>Mycosphaerellaceae</taxon>
        <taxon>Septoria</taxon>
    </lineage>
</organism>
<dbReference type="PANTHER" id="PTHR43135">
    <property type="entry name" value="ALPHA-D-RIBOSE 1-METHYLPHOSPHONATE 5-TRIPHOSPHATE DIPHOSPHATASE"/>
    <property type="match status" value="1"/>
</dbReference>
<dbReference type="Gene3D" id="2.30.40.10">
    <property type="entry name" value="Urease, subunit C, domain 1"/>
    <property type="match status" value="1"/>
</dbReference>
<dbReference type="InterPro" id="IPR057744">
    <property type="entry name" value="OTAase-like"/>
</dbReference>
<proteinExistence type="predicted"/>
<dbReference type="CDD" id="cd01299">
    <property type="entry name" value="Met_dep_hydrolase_A"/>
    <property type="match status" value="1"/>
</dbReference>
<dbReference type="AlphaFoldDB" id="A0A9Q9AKM9"/>
<name>A0A9Q9AKM9_9PEZI</name>
<keyword evidence="2" id="KW-0378">Hydrolase</keyword>
<accession>A0A9Q9AKM9</accession>
<dbReference type="Gene3D" id="3.20.20.140">
    <property type="entry name" value="Metal-dependent hydrolases"/>
    <property type="match status" value="1"/>
</dbReference>
<feature type="domain" description="Amidohydrolase-related" evidence="1">
    <location>
        <begin position="77"/>
        <end position="428"/>
    </location>
</feature>
<dbReference type="EMBL" id="CP099420">
    <property type="protein sequence ID" value="USW50780.1"/>
    <property type="molecule type" value="Genomic_DNA"/>
</dbReference>
<dbReference type="InterPro" id="IPR032466">
    <property type="entry name" value="Metal_Hydrolase"/>
</dbReference>
<dbReference type="SUPFAM" id="SSF51556">
    <property type="entry name" value="Metallo-dependent hydrolases"/>
    <property type="match status" value="1"/>
</dbReference>
<dbReference type="OrthoDB" id="194468at2759"/>
<evidence type="ECO:0000313" key="2">
    <source>
        <dbReference type="EMBL" id="USW50780.1"/>
    </source>
</evidence>
<evidence type="ECO:0000313" key="3">
    <source>
        <dbReference type="Proteomes" id="UP001056384"/>
    </source>
</evidence>
<gene>
    <name evidence="2" type="ORF">Slin15195_G040990</name>
</gene>
<dbReference type="Proteomes" id="UP001056384">
    <property type="component" value="Chromosome 3"/>
</dbReference>
<dbReference type="SUPFAM" id="SSF51338">
    <property type="entry name" value="Composite domain of metallo-dependent hydrolases"/>
    <property type="match status" value="1"/>
</dbReference>
<dbReference type="GO" id="GO:0016810">
    <property type="term" value="F:hydrolase activity, acting on carbon-nitrogen (but not peptide) bonds"/>
    <property type="evidence" value="ECO:0007669"/>
    <property type="project" value="InterPro"/>
</dbReference>
<dbReference type="InterPro" id="IPR011059">
    <property type="entry name" value="Metal-dep_hydrolase_composite"/>
</dbReference>
<reference evidence="2" key="1">
    <citation type="submission" date="2022-06" db="EMBL/GenBank/DDBJ databases">
        <title>Complete genome sequences of two strains of the flax pathogen Septoria linicola.</title>
        <authorList>
            <person name="Lapalu N."/>
            <person name="Simon A."/>
            <person name="Demenou B."/>
            <person name="Paumier D."/>
            <person name="Guillot M.-P."/>
            <person name="Gout L."/>
            <person name="Valade R."/>
        </authorList>
    </citation>
    <scope>NUCLEOTIDE SEQUENCE</scope>
    <source>
        <strain evidence="2">SE15195</strain>
    </source>
</reference>